<dbReference type="EMBL" id="JAJTJA010000003">
    <property type="protein sequence ID" value="KAH8701723.1"/>
    <property type="molecule type" value="Genomic_DNA"/>
</dbReference>
<gene>
    <name evidence="1" type="ORF">BGW36DRAFT_424024</name>
</gene>
<protein>
    <recommendedName>
        <fullName evidence="3">F-box domain-containing protein</fullName>
    </recommendedName>
</protein>
<dbReference type="RefSeq" id="XP_046075099.1">
    <property type="nucleotide sequence ID" value="XM_046219911.1"/>
</dbReference>
<dbReference type="Proteomes" id="UP001201262">
    <property type="component" value="Unassembled WGS sequence"/>
</dbReference>
<proteinExistence type="predicted"/>
<evidence type="ECO:0000313" key="2">
    <source>
        <dbReference type="Proteomes" id="UP001201262"/>
    </source>
</evidence>
<keyword evidence="2" id="KW-1185">Reference proteome</keyword>
<dbReference type="AlphaFoldDB" id="A0AAD4Q3F5"/>
<sequence length="390" mass="45338">MRPHSCSGCCVCGSYLNPSWLEEDAIFLNDEKWEIRHGQRKVLFLDAKELESKYIDKDMASIWTSFYRLILYDFSKGEFTLTGIGQQFNTTFTAPKDAAKAFAGVPPRDRKDFTKIYDVAPDLSWWNGDLGDDYEKIDLRHLPIGIHMSCWKLAQWKLGPGVAENLELFIAIALRTTFGIISGFRGEGNTWPFNIYEIVAMKNSSCAERGGDIISELWSRNLYELQDRVDYDPSRNPWTQNIIDSSRRIKKQISFAQPLPQSMIPDLPLEIWFEILDFLDCKEVSNLGIALQIAIPDRYWRSRAALNLIEIDEIAEEDLNWHYLCLKFEAVYATGEKFESRRYIVDILSNKIKPTYLQNLGKRDFPRLEEVMGECEDAILRYLHRYDFLD</sequence>
<accession>A0AAD4Q3F5</accession>
<organism evidence="1 2">
    <name type="scientific">Talaromyces proteolyticus</name>
    <dbReference type="NCBI Taxonomy" id="1131652"/>
    <lineage>
        <taxon>Eukaryota</taxon>
        <taxon>Fungi</taxon>
        <taxon>Dikarya</taxon>
        <taxon>Ascomycota</taxon>
        <taxon>Pezizomycotina</taxon>
        <taxon>Eurotiomycetes</taxon>
        <taxon>Eurotiomycetidae</taxon>
        <taxon>Eurotiales</taxon>
        <taxon>Trichocomaceae</taxon>
        <taxon>Talaromyces</taxon>
        <taxon>Talaromyces sect. Bacilispori</taxon>
    </lineage>
</organism>
<dbReference type="GeneID" id="70250198"/>
<comment type="caution">
    <text evidence="1">The sequence shown here is derived from an EMBL/GenBank/DDBJ whole genome shotgun (WGS) entry which is preliminary data.</text>
</comment>
<name>A0AAD4Q3F5_9EURO</name>
<evidence type="ECO:0008006" key="3">
    <source>
        <dbReference type="Google" id="ProtNLM"/>
    </source>
</evidence>
<evidence type="ECO:0000313" key="1">
    <source>
        <dbReference type="EMBL" id="KAH8701723.1"/>
    </source>
</evidence>
<reference evidence="1" key="1">
    <citation type="submission" date="2021-12" db="EMBL/GenBank/DDBJ databases">
        <title>Convergent genome expansion in fungi linked to evolution of root-endophyte symbiosis.</title>
        <authorList>
            <consortium name="DOE Joint Genome Institute"/>
            <person name="Ke Y.-H."/>
            <person name="Bonito G."/>
            <person name="Liao H.-L."/>
            <person name="Looney B."/>
            <person name="Rojas-Flechas A."/>
            <person name="Nash J."/>
            <person name="Hameed K."/>
            <person name="Schadt C."/>
            <person name="Martin F."/>
            <person name="Crous P.W."/>
            <person name="Miettinen O."/>
            <person name="Magnuson J.K."/>
            <person name="Labbe J."/>
            <person name="Jacobson D."/>
            <person name="Doktycz M.J."/>
            <person name="Veneault-Fourrey C."/>
            <person name="Kuo A."/>
            <person name="Mondo S."/>
            <person name="Calhoun S."/>
            <person name="Riley R."/>
            <person name="Ohm R."/>
            <person name="LaButti K."/>
            <person name="Andreopoulos B."/>
            <person name="Pangilinan J."/>
            <person name="Nolan M."/>
            <person name="Tritt A."/>
            <person name="Clum A."/>
            <person name="Lipzen A."/>
            <person name="Daum C."/>
            <person name="Barry K."/>
            <person name="Grigoriev I.V."/>
            <person name="Vilgalys R."/>
        </authorList>
    </citation>
    <scope>NUCLEOTIDE SEQUENCE</scope>
    <source>
        <strain evidence="1">PMI_201</strain>
    </source>
</reference>